<evidence type="ECO:0000313" key="1">
    <source>
        <dbReference type="EMBL" id="KAJ8651026.1"/>
    </source>
</evidence>
<sequence>MPPSSPSLPLLMYLPLLLILIFLMPTVNSLTNPSDVLALTSLKSTISPSSISPWSCLASWNFSSDPCATPRTTHFICGITCSADSTRVIAITLDPAGYSGPLSSLISNLSALNHLDLSENSFYGPIPPSISSISTLQTLIFRSNSFSGGLPPSLSSLSSLETLDISRNALTGFLPQTLVSLSSLKVLDLSFNGFVGGIPKLPLNLGQLAMKGNYLSGALSETSFQGLHQLEVVELSSNKFGGVLKGWLFLLPSIQQIDLGNNSLTSVEVGDAKASMSDLVAVDLGYNQIEGQLPVNFATYPSLSALSLRYNRLLGRIPWEYGKNWSLRRLFLDGNFLNGKVPDVFFSNGVSVSGSFGDNCLVGCPRSQQLCVPKQKSASLCKRVYGKRPN</sequence>
<gene>
    <name evidence="1" type="ORF">MRB53_004049</name>
</gene>
<proteinExistence type="predicted"/>
<evidence type="ECO:0000313" key="2">
    <source>
        <dbReference type="Proteomes" id="UP001234297"/>
    </source>
</evidence>
<keyword evidence="2" id="KW-1185">Reference proteome</keyword>
<accession>A0ACC2MZ32</accession>
<dbReference type="Proteomes" id="UP001234297">
    <property type="component" value="Chromosome 1"/>
</dbReference>
<name>A0ACC2MZ32_PERAE</name>
<protein>
    <submittedName>
        <fullName evidence="1">Uncharacterized protein</fullName>
    </submittedName>
</protein>
<organism evidence="1 2">
    <name type="scientific">Persea americana</name>
    <name type="common">Avocado</name>
    <dbReference type="NCBI Taxonomy" id="3435"/>
    <lineage>
        <taxon>Eukaryota</taxon>
        <taxon>Viridiplantae</taxon>
        <taxon>Streptophyta</taxon>
        <taxon>Embryophyta</taxon>
        <taxon>Tracheophyta</taxon>
        <taxon>Spermatophyta</taxon>
        <taxon>Magnoliopsida</taxon>
        <taxon>Magnoliidae</taxon>
        <taxon>Laurales</taxon>
        <taxon>Lauraceae</taxon>
        <taxon>Persea</taxon>
    </lineage>
</organism>
<dbReference type="EMBL" id="CM056809">
    <property type="protein sequence ID" value="KAJ8651026.1"/>
    <property type="molecule type" value="Genomic_DNA"/>
</dbReference>
<comment type="caution">
    <text evidence="1">The sequence shown here is derived from an EMBL/GenBank/DDBJ whole genome shotgun (WGS) entry which is preliminary data.</text>
</comment>
<reference evidence="1 2" key="1">
    <citation type="journal article" date="2022" name="Hortic Res">
        <title>A haplotype resolved chromosomal level avocado genome allows analysis of novel avocado genes.</title>
        <authorList>
            <person name="Nath O."/>
            <person name="Fletcher S.J."/>
            <person name="Hayward A."/>
            <person name="Shaw L.M."/>
            <person name="Masouleh A.K."/>
            <person name="Furtado A."/>
            <person name="Henry R.J."/>
            <person name="Mitter N."/>
        </authorList>
    </citation>
    <scope>NUCLEOTIDE SEQUENCE [LARGE SCALE GENOMIC DNA]</scope>
    <source>
        <strain evidence="2">cv. Hass</strain>
    </source>
</reference>